<name>A0A1T5FHP0_9BACT</name>
<organism evidence="1 2">
    <name type="scientific">Dyadobacter psychrophilus</name>
    <dbReference type="NCBI Taxonomy" id="651661"/>
    <lineage>
        <taxon>Bacteria</taxon>
        <taxon>Pseudomonadati</taxon>
        <taxon>Bacteroidota</taxon>
        <taxon>Cytophagia</taxon>
        <taxon>Cytophagales</taxon>
        <taxon>Spirosomataceae</taxon>
        <taxon>Dyadobacter</taxon>
    </lineage>
</organism>
<sequence>MNIETDREMFTAVHQLVTFPITIAQKKTIHYLIILTIRPKLPK</sequence>
<dbReference type="EMBL" id="FUZA01000003">
    <property type="protein sequence ID" value="SKB95598.1"/>
    <property type="molecule type" value="Genomic_DNA"/>
</dbReference>
<accession>A0A1T5FHP0</accession>
<dbReference type="STRING" id="651661.SAMN05660293_03223"/>
<evidence type="ECO:0000313" key="1">
    <source>
        <dbReference type="EMBL" id="SKB95598.1"/>
    </source>
</evidence>
<reference evidence="2" key="1">
    <citation type="submission" date="2017-02" db="EMBL/GenBank/DDBJ databases">
        <authorList>
            <person name="Varghese N."/>
            <person name="Submissions S."/>
        </authorList>
    </citation>
    <scope>NUCLEOTIDE SEQUENCE [LARGE SCALE GENOMIC DNA]</scope>
    <source>
        <strain evidence="2">DSM 22270</strain>
    </source>
</reference>
<dbReference type="Proteomes" id="UP000190897">
    <property type="component" value="Unassembled WGS sequence"/>
</dbReference>
<dbReference type="AlphaFoldDB" id="A0A1T5FHP0"/>
<keyword evidence="2" id="KW-1185">Reference proteome</keyword>
<protein>
    <submittedName>
        <fullName evidence="1">Uncharacterized protein</fullName>
    </submittedName>
</protein>
<gene>
    <name evidence="1" type="ORF">SAMN05660293_03223</name>
</gene>
<evidence type="ECO:0000313" key="2">
    <source>
        <dbReference type="Proteomes" id="UP000190897"/>
    </source>
</evidence>
<proteinExistence type="predicted"/>